<reference evidence="2" key="1">
    <citation type="journal article" date="2023" name="Plant J.">
        <title>Genome sequences and population genomics provide insights into the demographic history, inbreeding, and mutation load of two 'living fossil' tree species of Dipteronia.</title>
        <authorList>
            <person name="Feng Y."/>
            <person name="Comes H.P."/>
            <person name="Chen J."/>
            <person name="Zhu S."/>
            <person name="Lu R."/>
            <person name="Zhang X."/>
            <person name="Li P."/>
            <person name="Qiu J."/>
            <person name="Olsen K.M."/>
            <person name="Qiu Y."/>
        </authorList>
    </citation>
    <scope>NUCLEOTIDE SEQUENCE</scope>
    <source>
        <strain evidence="2">NBL</strain>
    </source>
</reference>
<dbReference type="AlphaFoldDB" id="A0AAE0AN52"/>
<sequence>MLPMIKLIGNYVHCPPDMDVWRVNGEQKARIYEGHETILFFSIFRNFIVFKGGRTDGYKNFITEKEIPDETYQEDGVTLFRVQGSGPENMQAIHVDPFRNATLPSVTMLQSWIHGLKKCKAALNTIWEENVMRRQPHKQPLRLKPQSYEAVVSERFLNTFMRSWSFHVSVEKESIPVNSSWVVETLDLKTEPLPENRPVPVLVTDSNAWKREETDGSQPNKVPSLCRVDNSYNSWKGNSTDRTEKDKRGSVRYKDESSTDTDFEEEELLNFGKFRGECSNVKSLGKGCNKTEEVKPDPPNALDGWQASLNPFDLYDSESGPRTEGPKEVSSGPRQITVRNEDKNMVSISDQEGGMVSLPLQSPIQLPLTVFESGQITGKDFVAVPLSVELEGVKRREFPATGYQLKKAKKRGVVPNDKSLINSSSSPRVQLGTKAQDAIVNKMCKQVTKKFSWNLEVELAKIIEKGTALGMIYKPSTNEMDKGMV</sequence>
<gene>
    <name evidence="2" type="ORF">Dsin_014482</name>
</gene>
<organism evidence="2 3">
    <name type="scientific">Dipteronia sinensis</name>
    <dbReference type="NCBI Taxonomy" id="43782"/>
    <lineage>
        <taxon>Eukaryota</taxon>
        <taxon>Viridiplantae</taxon>
        <taxon>Streptophyta</taxon>
        <taxon>Embryophyta</taxon>
        <taxon>Tracheophyta</taxon>
        <taxon>Spermatophyta</taxon>
        <taxon>Magnoliopsida</taxon>
        <taxon>eudicotyledons</taxon>
        <taxon>Gunneridae</taxon>
        <taxon>Pentapetalae</taxon>
        <taxon>rosids</taxon>
        <taxon>malvids</taxon>
        <taxon>Sapindales</taxon>
        <taxon>Sapindaceae</taxon>
        <taxon>Hippocastanoideae</taxon>
        <taxon>Acereae</taxon>
        <taxon>Dipteronia</taxon>
    </lineage>
</organism>
<accession>A0AAE0AN52</accession>
<proteinExistence type="predicted"/>
<evidence type="ECO:0000256" key="1">
    <source>
        <dbReference type="SAM" id="MobiDB-lite"/>
    </source>
</evidence>
<dbReference type="EMBL" id="JANJYJ010000004">
    <property type="protein sequence ID" value="KAK3220512.1"/>
    <property type="molecule type" value="Genomic_DNA"/>
</dbReference>
<name>A0AAE0AN52_9ROSI</name>
<evidence type="ECO:0000313" key="3">
    <source>
        <dbReference type="Proteomes" id="UP001281410"/>
    </source>
</evidence>
<feature type="compositionally biased region" description="Basic and acidic residues" evidence="1">
    <location>
        <begin position="239"/>
        <end position="257"/>
    </location>
</feature>
<protein>
    <submittedName>
        <fullName evidence="2">Uncharacterized protein</fullName>
    </submittedName>
</protein>
<dbReference type="SUPFAM" id="SSF55753">
    <property type="entry name" value="Actin depolymerizing proteins"/>
    <property type="match status" value="1"/>
</dbReference>
<feature type="region of interest" description="Disordered" evidence="1">
    <location>
        <begin position="233"/>
        <end position="262"/>
    </location>
</feature>
<comment type="caution">
    <text evidence="2">The sequence shown here is derived from an EMBL/GenBank/DDBJ whole genome shotgun (WGS) entry which is preliminary data.</text>
</comment>
<dbReference type="Proteomes" id="UP001281410">
    <property type="component" value="Unassembled WGS sequence"/>
</dbReference>
<feature type="region of interest" description="Disordered" evidence="1">
    <location>
        <begin position="285"/>
        <end position="335"/>
    </location>
</feature>
<evidence type="ECO:0000313" key="2">
    <source>
        <dbReference type="EMBL" id="KAK3220512.1"/>
    </source>
</evidence>
<keyword evidence="3" id="KW-1185">Reference proteome</keyword>